<dbReference type="AlphaFoldDB" id="A0A8E0S269"/>
<evidence type="ECO:0000259" key="1">
    <source>
        <dbReference type="Pfam" id="PF13679"/>
    </source>
</evidence>
<comment type="caution">
    <text evidence="2">The sequence shown here is derived from an EMBL/GenBank/DDBJ whole genome shotgun (WGS) entry which is preliminary data.</text>
</comment>
<name>A0A8E0S269_9TREM</name>
<dbReference type="Proteomes" id="UP000728185">
    <property type="component" value="Unassembled WGS sequence"/>
</dbReference>
<dbReference type="OrthoDB" id="17366at2759"/>
<gene>
    <name evidence="2" type="ORF">FBUS_06969</name>
</gene>
<organism evidence="2 3">
    <name type="scientific">Fasciolopsis buskii</name>
    <dbReference type="NCBI Taxonomy" id="27845"/>
    <lineage>
        <taxon>Eukaryota</taxon>
        <taxon>Metazoa</taxon>
        <taxon>Spiralia</taxon>
        <taxon>Lophotrochozoa</taxon>
        <taxon>Platyhelminthes</taxon>
        <taxon>Trematoda</taxon>
        <taxon>Digenea</taxon>
        <taxon>Plagiorchiida</taxon>
        <taxon>Echinostomata</taxon>
        <taxon>Echinostomatoidea</taxon>
        <taxon>Fasciolidae</taxon>
        <taxon>Fasciolopsis</taxon>
    </lineage>
</organism>
<proteinExistence type="predicted"/>
<sequence>MIWDPPVDLVPVLTFLDRFSWVFSFQWIDPNEESAEVQGLQSAMEKIPTHWVEPLTCATFGNLKALILGLEDNYTWPQDLRQFASECRRFTAIVSQNVCLLPTMFSQPTLMYNPSANCVDFLPNKRVPNAKQLLHITSKKSHEVARMTAFLRHLLCNRNLDCDEDAFSDRSTGTFQTSPLLSLRKCQTKHGIYPSCVVDIGSGLGHLPNLLAQCLVQETDTNAESFPFRVCAVDCDPVLDQKARLMLQRPDRIGVEKRSHVWSQTIRRLLFCLTESNTMGFTSLLNESLNPEVVSSHSNWKQTSTYLLSGLHCCGDLSHSVTQLFEDDVRAEWVVLVGCCYHKMTLKQFPTSDRLRVAFKSVPNLMRSFCSKATFRLACQWSPCIWLSWTDRDCNVHRVRLISRILSPAGTRKFDPIKNCPELHSVLDLPGLDFNRVLSMIPQISCPSKRMPYLTAVWNLSPGLLALQQLLQPLLEIIILADRVWRLRTDRSRKPKHMFTGLVRLFDPKISPRCMALVACKSWLSTIADAHNCNLTEPNWNSGPSHSICH</sequence>
<dbReference type="PANTHER" id="PTHR12496">
    <property type="entry name" value="CGI-41 METHYLTRANSFERASE"/>
    <property type="match status" value="1"/>
</dbReference>
<evidence type="ECO:0000313" key="3">
    <source>
        <dbReference type="Proteomes" id="UP000728185"/>
    </source>
</evidence>
<reference evidence="2" key="1">
    <citation type="submission" date="2019-05" db="EMBL/GenBank/DDBJ databases">
        <title>Annotation for the trematode Fasciolopsis buski.</title>
        <authorList>
            <person name="Choi Y.-J."/>
        </authorList>
    </citation>
    <scope>NUCLEOTIDE SEQUENCE</scope>
    <source>
        <strain evidence="2">HT</strain>
        <tissue evidence="2">Whole worm</tissue>
    </source>
</reference>
<accession>A0A8E0S269</accession>
<protein>
    <recommendedName>
        <fullName evidence="1">Methyltransferase domain-containing protein</fullName>
    </recommendedName>
</protein>
<dbReference type="Pfam" id="PF13679">
    <property type="entry name" value="Methyltransf_32"/>
    <property type="match status" value="1"/>
</dbReference>
<dbReference type="InterPro" id="IPR052220">
    <property type="entry name" value="METTL25"/>
</dbReference>
<feature type="domain" description="Methyltransferase" evidence="1">
    <location>
        <begin position="195"/>
        <end position="345"/>
    </location>
</feature>
<dbReference type="PANTHER" id="PTHR12496:SF0">
    <property type="entry name" value="METHYLTRANSFERASE DOMAIN-CONTAINING PROTEIN"/>
    <property type="match status" value="1"/>
</dbReference>
<evidence type="ECO:0000313" key="2">
    <source>
        <dbReference type="EMBL" id="KAA0197089.1"/>
    </source>
</evidence>
<dbReference type="InterPro" id="IPR025714">
    <property type="entry name" value="Methyltranfer_dom"/>
</dbReference>
<dbReference type="EMBL" id="LUCM01002620">
    <property type="protein sequence ID" value="KAA0197089.1"/>
    <property type="molecule type" value="Genomic_DNA"/>
</dbReference>
<keyword evidence="3" id="KW-1185">Reference proteome</keyword>